<dbReference type="EMBL" id="JAGIZQ010000006">
    <property type="protein sequence ID" value="KAH6623849.1"/>
    <property type="molecule type" value="Genomic_DNA"/>
</dbReference>
<keyword evidence="2" id="KW-1185">Reference proteome</keyword>
<organism evidence="1 2">
    <name type="scientific">Chaetomium tenue</name>
    <dbReference type="NCBI Taxonomy" id="1854479"/>
    <lineage>
        <taxon>Eukaryota</taxon>
        <taxon>Fungi</taxon>
        <taxon>Dikarya</taxon>
        <taxon>Ascomycota</taxon>
        <taxon>Pezizomycotina</taxon>
        <taxon>Sordariomycetes</taxon>
        <taxon>Sordariomycetidae</taxon>
        <taxon>Sordariales</taxon>
        <taxon>Chaetomiaceae</taxon>
        <taxon>Chaetomium</taxon>
    </lineage>
</organism>
<dbReference type="Proteomes" id="UP000724584">
    <property type="component" value="Unassembled WGS sequence"/>
</dbReference>
<accession>A0ACB7P1R9</accession>
<comment type="caution">
    <text evidence="1">The sequence shown here is derived from an EMBL/GenBank/DDBJ whole genome shotgun (WGS) entry which is preliminary data.</text>
</comment>
<evidence type="ECO:0000313" key="1">
    <source>
        <dbReference type="EMBL" id="KAH6623849.1"/>
    </source>
</evidence>
<proteinExistence type="predicted"/>
<evidence type="ECO:0000313" key="2">
    <source>
        <dbReference type="Proteomes" id="UP000724584"/>
    </source>
</evidence>
<reference evidence="1 2" key="1">
    <citation type="journal article" date="2021" name="Nat. Commun.">
        <title>Genetic determinants of endophytism in the Arabidopsis root mycobiome.</title>
        <authorList>
            <person name="Mesny F."/>
            <person name="Miyauchi S."/>
            <person name="Thiergart T."/>
            <person name="Pickel B."/>
            <person name="Atanasova L."/>
            <person name="Karlsson M."/>
            <person name="Huettel B."/>
            <person name="Barry K.W."/>
            <person name="Haridas S."/>
            <person name="Chen C."/>
            <person name="Bauer D."/>
            <person name="Andreopoulos W."/>
            <person name="Pangilinan J."/>
            <person name="LaButti K."/>
            <person name="Riley R."/>
            <person name="Lipzen A."/>
            <person name="Clum A."/>
            <person name="Drula E."/>
            <person name="Henrissat B."/>
            <person name="Kohler A."/>
            <person name="Grigoriev I.V."/>
            <person name="Martin F.M."/>
            <person name="Hacquard S."/>
        </authorList>
    </citation>
    <scope>NUCLEOTIDE SEQUENCE [LARGE SCALE GENOMIC DNA]</scope>
    <source>
        <strain evidence="1 2">MPI-SDFR-AT-0079</strain>
    </source>
</reference>
<protein>
    <submittedName>
        <fullName evidence="1">Dehydroquinase</fullName>
    </submittedName>
</protein>
<name>A0ACB7P1R9_9PEZI</name>
<gene>
    <name evidence="1" type="ORF">F5144DRAFT_496874</name>
</gene>
<sequence>MTPPTSPHILLINGPNLNLLGTREPDIYGHTTLADVESLARTQATSLGATLSTFQSNHEGAIIDRIQTAAGHTPPNPTTTTTPTPTLDSPGPKPSLIIINPGALTHTSVAIRDALLGVGVPFVEVHVSNVHGREGFRRHSYLSDKAVAVVCGMGVFGYRAAVEFGVGFLREGRGGRGKL</sequence>